<dbReference type="PANTHER" id="PTHR43377">
    <property type="entry name" value="BILIVERDIN REDUCTASE A"/>
    <property type="match status" value="1"/>
</dbReference>
<evidence type="ECO:0000313" key="4">
    <source>
        <dbReference type="EMBL" id="RTE11715.1"/>
    </source>
</evidence>
<evidence type="ECO:0000256" key="1">
    <source>
        <dbReference type="ARBA" id="ARBA00010928"/>
    </source>
</evidence>
<evidence type="ECO:0000313" key="5">
    <source>
        <dbReference type="Proteomes" id="UP000276128"/>
    </source>
</evidence>
<dbReference type="Pfam" id="PF01408">
    <property type="entry name" value="GFO_IDH_MocA"/>
    <property type="match status" value="1"/>
</dbReference>
<feature type="domain" description="Gfo/Idh/MocA-like oxidoreductase C-terminal" evidence="3">
    <location>
        <begin position="131"/>
        <end position="323"/>
    </location>
</feature>
<dbReference type="InterPro" id="IPR051450">
    <property type="entry name" value="Gfo/Idh/MocA_Oxidoreductases"/>
</dbReference>
<dbReference type="InterPro" id="IPR036291">
    <property type="entry name" value="NAD(P)-bd_dom_sf"/>
</dbReference>
<protein>
    <submittedName>
        <fullName evidence="4">Gfo/Idh/MocA family oxidoreductase</fullName>
    </submittedName>
</protein>
<sequence length="334" mass="36331">MKVAVVGCGGMGRIHAHSYVQMPDVELVGVCDVDNALAEELAAETGARAFTSFEAMLREAEFEAVSLTLPSFLHKPFAIQAAEAGKHVICEKPLALGADDSLAMIAACEKHSVQLYVGHVVRFFPEYVGMKQAIDEGKLGRVGVVHAKRIGSHPGDARPWFKDEQKSGGVIADLMIHDIDFFRWALGEVKSVYALNRVTEELDYALVTLHFENGAIANLEAFWGYQGPFQTAVEIAGSKGILRSDSQKSSSLHIVKAPHPGEERRFAEVPQSPGYHSPYDIELAHFIDCLRHGKAPVVTAHDAYQALEIVLAARESVRTGKAVYLNKPEGGESA</sequence>
<comment type="similarity">
    <text evidence="1">Belongs to the Gfo/Idh/MocA family.</text>
</comment>
<dbReference type="SUPFAM" id="SSF51735">
    <property type="entry name" value="NAD(P)-binding Rossmann-fold domains"/>
    <property type="match status" value="1"/>
</dbReference>
<reference evidence="4 5" key="1">
    <citation type="submission" date="2018-12" db="EMBL/GenBank/DDBJ databases">
        <title>Bacillus ochoae sp. nov., Paenibacillus whitsoniae sp. nov., Paenibacillus spiritus sp. nov. Isolated from the Mars Exploration Rover during spacecraft assembly.</title>
        <authorList>
            <person name="Seuylemezian A."/>
            <person name="Vaishampayan P."/>
        </authorList>
    </citation>
    <scope>NUCLEOTIDE SEQUENCE [LARGE SCALE GENOMIC DNA]</scope>
    <source>
        <strain evidence="4 5">MER 54</strain>
    </source>
</reference>
<evidence type="ECO:0000259" key="2">
    <source>
        <dbReference type="Pfam" id="PF01408"/>
    </source>
</evidence>
<dbReference type="EMBL" id="RXHU01000004">
    <property type="protein sequence ID" value="RTE11715.1"/>
    <property type="molecule type" value="Genomic_DNA"/>
</dbReference>
<organism evidence="4 5">
    <name type="scientific">Paenibacillus whitsoniae</name>
    <dbReference type="NCBI Taxonomy" id="2496558"/>
    <lineage>
        <taxon>Bacteria</taxon>
        <taxon>Bacillati</taxon>
        <taxon>Bacillota</taxon>
        <taxon>Bacilli</taxon>
        <taxon>Bacillales</taxon>
        <taxon>Paenibacillaceae</taxon>
        <taxon>Paenibacillus</taxon>
    </lineage>
</organism>
<dbReference type="RefSeq" id="WP_126139307.1">
    <property type="nucleotide sequence ID" value="NZ_RXHU01000004.1"/>
</dbReference>
<dbReference type="PANTHER" id="PTHR43377:SF1">
    <property type="entry name" value="BILIVERDIN REDUCTASE A"/>
    <property type="match status" value="1"/>
</dbReference>
<dbReference type="InterPro" id="IPR000683">
    <property type="entry name" value="Gfo/Idh/MocA-like_OxRdtase_N"/>
</dbReference>
<dbReference type="Pfam" id="PF02894">
    <property type="entry name" value="GFO_IDH_MocA_C"/>
    <property type="match status" value="1"/>
</dbReference>
<keyword evidence="5" id="KW-1185">Reference proteome</keyword>
<gene>
    <name evidence="4" type="ORF">EJQ19_00795</name>
</gene>
<dbReference type="OrthoDB" id="9815825at2"/>
<dbReference type="Gene3D" id="3.40.50.720">
    <property type="entry name" value="NAD(P)-binding Rossmann-like Domain"/>
    <property type="match status" value="1"/>
</dbReference>
<dbReference type="GO" id="GO:0000166">
    <property type="term" value="F:nucleotide binding"/>
    <property type="evidence" value="ECO:0007669"/>
    <property type="project" value="InterPro"/>
</dbReference>
<evidence type="ECO:0000259" key="3">
    <source>
        <dbReference type="Pfam" id="PF02894"/>
    </source>
</evidence>
<accession>A0A3S0AFJ8</accession>
<name>A0A3S0AFJ8_9BACL</name>
<dbReference type="Gene3D" id="3.30.360.10">
    <property type="entry name" value="Dihydrodipicolinate Reductase, domain 2"/>
    <property type="match status" value="1"/>
</dbReference>
<dbReference type="SUPFAM" id="SSF55347">
    <property type="entry name" value="Glyceraldehyde-3-phosphate dehydrogenase-like, C-terminal domain"/>
    <property type="match status" value="1"/>
</dbReference>
<dbReference type="AlphaFoldDB" id="A0A3S0AFJ8"/>
<dbReference type="Proteomes" id="UP000276128">
    <property type="component" value="Unassembled WGS sequence"/>
</dbReference>
<proteinExistence type="inferred from homology"/>
<dbReference type="InterPro" id="IPR004104">
    <property type="entry name" value="Gfo/Idh/MocA-like_OxRdtase_C"/>
</dbReference>
<comment type="caution">
    <text evidence="4">The sequence shown here is derived from an EMBL/GenBank/DDBJ whole genome shotgun (WGS) entry which is preliminary data.</text>
</comment>
<feature type="domain" description="Gfo/Idh/MocA-like oxidoreductase N-terminal" evidence="2">
    <location>
        <begin position="1"/>
        <end position="119"/>
    </location>
</feature>